<feature type="domain" description="DUF2231" evidence="2">
    <location>
        <begin position="15"/>
        <end position="135"/>
    </location>
</feature>
<evidence type="ECO:0000313" key="3">
    <source>
        <dbReference type="EMBL" id="TWT17137.1"/>
    </source>
</evidence>
<proteinExistence type="predicted"/>
<dbReference type="Pfam" id="PF09990">
    <property type="entry name" value="DUF2231"/>
    <property type="match status" value="1"/>
</dbReference>
<name>A0A5C5TTZ3_9GAMM</name>
<dbReference type="AlphaFoldDB" id="A0A5C5TTZ3"/>
<evidence type="ECO:0000313" key="4">
    <source>
        <dbReference type="Proteomes" id="UP000315949"/>
    </source>
</evidence>
<evidence type="ECO:0000259" key="2">
    <source>
        <dbReference type="Pfam" id="PF09990"/>
    </source>
</evidence>
<keyword evidence="1" id="KW-1133">Transmembrane helix</keyword>
<feature type="transmembrane region" description="Helical" evidence="1">
    <location>
        <begin position="82"/>
        <end position="101"/>
    </location>
</feature>
<keyword evidence="1" id="KW-0812">Transmembrane</keyword>
<dbReference type="Proteomes" id="UP000315949">
    <property type="component" value="Unassembled WGS sequence"/>
</dbReference>
<gene>
    <name evidence="3" type="ORF">FQY79_13610</name>
</gene>
<keyword evidence="4" id="KW-1185">Reference proteome</keyword>
<evidence type="ECO:0000256" key="1">
    <source>
        <dbReference type="SAM" id="Phobius"/>
    </source>
</evidence>
<sequence>MSASIHRPYVTSCPPLHAVLLGGAATLFLAALLSDIAYTRSYEIQWNNFASWLIAGGLVVAGAALVCAILGLLPARRTRHSLLHFVLLLVAWIVGLLNALWHARDAWASMPGGLVLSVITVLLACAATWLGCGAVRTGGAP</sequence>
<dbReference type="OrthoDB" id="2873672at2"/>
<protein>
    <recommendedName>
        <fullName evidence="2">DUF2231 domain-containing protein</fullName>
    </recommendedName>
</protein>
<keyword evidence="1" id="KW-0472">Membrane</keyword>
<dbReference type="RefSeq" id="WP_027073054.1">
    <property type="nucleotide sequence ID" value="NZ_VOHE01000009.1"/>
</dbReference>
<comment type="caution">
    <text evidence="3">The sequence shown here is derived from an EMBL/GenBank/DDBJ whole genome shotgun (WGS) entry which is preliminary data.</text>
</comment>
<feature type="transmembrane region" description="Helical" evidence="1">
    <location>
        <begin position="113"/>
        <end position="135"/>
    </location>
</feature>
<accession>A0A5C5TTZ3</accession>
<dbReference type="EMBL" id="VOHE01000009">
    <property type="protein sequence ID" value="TWT17137.1"/>
    <property type="molecule type" value="Genomic_DNA"/>
</dbReference>
<reference evidence="3 4" key="1">
    <citation type="submission" date="2019-07" db="EMBL/GenBank/DDBJ databases">
        <title>Luteimonas sp. YD-1 nov., isolated from acidic soil.</title>
        <authorList>
            <person name="Zhou J."/>
        </authorList>
    </citation>
    <scope>NUCLEOTIDE SEQUENCE [LARGE SCALE GENOMIC DNA]</scope>
    <source>
        <strain evidence="3 4">YD-1</strain>
    </source>
</reference>
<organism evidence="3 4">
    <name type="scientific">Luteimonas wenzhouensis</name>
    <dbReference type="NCBI Taxonomy" id="2599615"/>
    <lineage>
        <taxon>Bacteria</taxon>
        <taxon>Pseudomonadati</taxon>
        <taxon>Pseudomonadota</taxon>
        <taxon>Gammaproteobacteria</taxon>
        <taxon>Lysobacterales</taxon>
        <taxon>Lysobacteraceae</taxon>
        <taxon>Luteimonas</taxon>
    </lineage>
</organism>
<feature type="transmembrane region" description="Helical" evidence="1">
    <location>
        <begin position="51"/>
        <end position="75"/>
    </location>
</feature>
<dbReference type="InterPro" id="IPR019251">
    <property type="entry name" value="DUF2231_TM"/>
</dbReference>